<accession>A0A699JTS4</accession>
<protein>
    <recommendedName>
        <fullName evidence="2">Aminoglycoside phosphotransferase domain-containing protein</fullName>
    </recommendedName>
</protein>
<proteinExistence type="inferred from homology"/>
<dbReference type="PANTHER" id="PTHR21064:SF6">
    <property type="entry name" value="AMINOGLYCOSIDE PHOSPHOTRANSFERASE DOMAIN-CONTAINING PROTEIN"/>
    <property type="match status" value="1"/>
</dbReference>
<comment type="similarity">
    <text evidence="1">Belongs to the pseudomonas-type ThrB family.</text>
</comment>
<evidence type="ECO:0000259" key="2">
    <source>
        <dbReference type="Pfam" id="PF01636"/>
    </source>
</evidence>
<dbReference type="AlphaFoldDB" id="A0A699JTS4"/>
<gene>
    <name evidence="3" type="ORF">Tci_625051</name>
</gene>
<dbReference type="GO" id="GO:0009088">
    <property type="term" value="P:threonine biosynthetic process"/>
    <property type="evidence" value="ECO:0007669"/>
    <property type="project" value="TreeGrafter"/>
</dbReference>
<dbReference type="EMBL" id="BKCJ010440302">
    <property type="protein sequence ID" value="GFA53079.1"/>
    <property type="molecule type" value="Genomic_DNA"/>
</dbReference>
<dbReference type="GO" id="GO:0004413">
    <property type="term" value="F:homoserine kinase activity"/>
    <property type="evidence" value="ECO:0007669"/>
    <property type="project" value="TreeGrafter"/>
</dbReference>
<dbReference type="Pfam" id="PF01636">
    <property type="entry name" value="APH"/>
    <property type="match status" value="1"/>
</dbReference>
<name>A0A699JTS4_TANCI</name>
<dbReference type="Gene3D" id="3.90.1200.10">
    <property type="match status" value="1"/>
</dbReference>
<evidence type="ECO:0000313" key="3">
    <source>
        <dbReference type="EMBL" id="GFA53079.1"/>
    </source>
</evidence>
<dbReference type="PANTHER" id="PTHR21064">
    <property type="entry name" value="AMINOGLYCOSIDE PHOSPHOTRANSFERASE DOMAIN-CONTAINING PROTEIN-RELATED"/>
    <property type="match status" value="1"/>
</dbReference>
<feature type="domain" description="Aminoglycoside phosphotransferase" evidence="2">
    <location>
        <begin position="4"/>
        <end position="157"/>
    </location>
</feature>
<organism evidence="3">
    <name type="scientific">Tanacetum cinerariifolium</name>
    <name type="common">Dalmatian daisy</name>
    <name type="synonym">Chrysanthemum cinerariifolium</name>
    <dbReference type="NCBI Taxonomy" id="118510"/>
    <lineage>
        <taxon>Eukaryota</taxon>
        <taxon>Viridiplantae</taxon>
        <taxon>Streptophyta</taxon>
        <taxon>Embryophyta</taxon>
        <taxon>Tracheophyta</taxon>
        <taxon>Spermatophyta</taxon>
        <taxon>Magnoliopsida</taxon>
        <taxon>eudicotyledons</taxon>
        <taxon>Gunneridae</taxon>
        <taxon>Pentapetalae</taxon>
        <taxon>asterids</taxon>
        <taxon>campanulids</taxon>
        <taxon>Asterales</taxon>
        <taxon>Asteraceae</taxon>
        <taxon>Asteroideae</taxon>
        <taxon>Anthemideae</taxon>
        <taxon>Anthemidinae</taxon>
        <taxon>Tanacetum</taxon>
    </lineage>
</organism>
<dbReference type="InterPro" id="IPR011009">
    <property type="entry name" value="Kinase-like_dom_sf"/>
</dbReference>
<dbReference type="InterPro" id="IPR050249">
    <property type="entry name" value="Pseudomonas-type_ThrB"/>
</dbReference>
<comment type="caution">
    <text evidence="3">The sequence shown here is derived from an EMBL/GenBank/DDBJ whole genome shotgun (WGS) entry which is preliminary data.</text>
</comment>
<evidence type="ECO:0000256" key="1">
    <source>
        <dbReference type="ARBA" id="ARBA00038240"/>
    </source>
</evidence>
<dbReference type="InterPro" id="IPR002575">
    <property type="entry name" value="Aminoglycoside_PTrfase"/>
</dbReference>
<dbReference type="SUPFAM" id="SSF56112">
    <property type="entry name" value="Protein kinase-like (PK-like)"/>
    <property type="match status" value="1"/>
</dbReference>
<sequence length="215" mass="25033">MDLTDDQLRTVGREMAKLHNLTAGLTLAHPRPGYDLDTTFRRPLQAVAPAFQDYPEGYAYLQDTVAQLLAKLEQLDTSAFSYGYCHYDFLPKNFHFDAADQLTFFDFDFAGPGYLVQDVMTFFVHYFLHRLLKGVPEAEAARAFAVFVAGYREVRPLSEAELAAIPYLGVGFWLFYLEFAYRNFDDWSNTFFSPRYLRERVGWIKQWVTWYCDVD</sequence>
<reference evidence="3" key="1">
    <citation type="journal article" date="2019" name="Sci. Rep.">
        <title>Draft genome of Tanacetum cinerariifolium, the natural source of mosquito coil.</title>
        <authorList>
            <person name="Yamashiro T."/>
            <person name="Shiraishi A."/>
            <person name="Satake H."/>
            <person name="Nakayama K."/>
        </authorList>
    </citation>
    <scope>NUCLEOTIDE SEQUENCE</scope>
</reference>